<dbReference type="InterPro" id="IPR051229">
    <property type="entry name" value="ALYREF_mRNA_export"/>
</dbReference>
<reference evidence="6" key="1">
    <citation type="submission" date="2017-02" db="UniProtKB">
        <authorList>
            <consortium name="WormBaseParasite"/>
        </authorList>
    </citation>
    <scope>IDENTIFICATION</scope>
</reference>
<dbReference type="Gene3D" id="3.30.70.330">
    <property type="match status" value="1"/>
</dbReference>
<evidence type="ECO:0000256" key="1">
    <source>
        <dbReference type="ARBA" id="ARBA00022884"/>
    </source>
</evidence>
<dbReference type="GO" id="GO:0003729">
    <property type="term" value="F:mRNA binding"/>
    <property type="evidence" value="ECO:0007669"/>
    <property type="project" value="TreeGrafter"/>
</dbReference>
<dbReference type="OrthoDB" id="1049195at2759"/>
<dbReference type="InterPro" id="IPR000504">
    <property type="entry name" value="RRM_dom"/>
</dbReference>
<keyword evidence="1" id="KW-0694">RNA-binding</keyword>
<organism evidence="6">
    <name type="scientific">Thelazia callipaeda</name>
    <name type="common">Oriental eyeworm</name>
    <name type="synonym">Parasitic nematode</name>
    <dbReference type="NCBI Taxonomy" id="103827"/>
    <lineage>
        <taxon>Eukaryota</taxon>
        <taxon>Metazoa</taxon>
        <taxon>Ecdysozoa</taxon>
        <taxon>Nematoda</taxon>
        <taxon>Chromadorea</taxon>
        <taxon>Rhabditida</taxon>
        <taxon>Spirurina</taxon>
        <taxon>Spiruromorpha</taxon>
        <taxon>Thelazioidea</taxon>
        <taxon>Thelaziidae</taxon>
        <taxon>Thelazia</taxon>
    </lineage>
</organism>
<feature type="compositionally biased region" description="Basic residues" evidence="2">
    <location>
        <begin position="200"/>
        <end position="209"/>
    </location>
</feature>
<dbReference type="SMART" id="SM00360">
    <property type="entry name" value="RRM"/>
    <property type="match status" value="1"/>
</dbReference>
<dbReference type="Pfam" id="PF00076">
    <property type="entry name" value="RRM_1"/>
    <property type="match status" value="1"/>
</dbReference>
<dbReference type="InterPro" id="IPR025715">
    <property type="entry name" value="FoP_C"/>
</dbReference>
<dbReference type="PANTHER" id="PTHR19965:SF82">
    <property type="entry name" value="THO COMPLEX SUBUNIT 4"/>
    <property type="match status" value="1"/>
</dbReference>
<dbReference type="OMA" id="RGSKHPK"/>
<dbReference type="GO" id="GO:0005634">
    <property type="term" value="C:nucleus"/>
    <property type="evidence" value="ECO:0007669"/>
    <property type="project" value="TreeGrafter"/>
</dbReference>
<name>A0A0N5CVB0_THECL</name>
<protein>
    <submittedName>
        <fullName evidence="6">RRM domain-containing protein</fullName>
    </submittedName>
</protein>
<feature type="domain" description="RRM" evidence="3">
    <location>
        <begin position="60"/>
        <end position="131"/>
    </location>
</feature>
<keyword evidence="5" id="KW-1185">Reference proteome</keyword>
<evidence type="ECO:0000259" key="3">
    <source>
        <dbReference type="SMART" id="SM00360"/>
    </source>
</evidence>
<feature type="region of interest" description="Disordered" evidence="2">
    <location>
        <begin position="180"/>
        <end position="209"/>
    </location>
</feature>
<evidence type="ECO:0000313" key="6">
    <source>
        <dbReference type="WBParaSite" id="TCLT_0000424001-mRNA-1"/>
    </source>
</evidence>
<evidence type="ECO:0000313" key="5">
    <source>
        <dbReference type="Proteomes" id="UP000276776"/>
    </source>
</evidence>
<reference evidence="4 5" key="2">
    <citation type="submission" date="2018-11" db="EMBL/GenBank/DDBJ databases">
        <authorList>
            <consortium name="Pathogen Informatics"/>
        </authorList>
    </citation>
    <scope>NUCLEOTIDE SEQUENCE [LARGE SCALE GENOMIC DNA]</scope>
</reference>
<proteinExistence type="predicted"/>
<dbReference type="PANTHER" id="PTHR19965">
    <property type="entry name" value="RNA AND EXPORT FACTOR BINDING PROTEIN"/>
    <property type="match status" value="1"/>
</dbReference>
<dbReference type="WBParaSite" id="TCLT_0000424001-mRNA-1">
    <property type="protein sequence ID" value="TCLT_0000424001-mRNA-1"/>
    <property type="gene ID" value="TCLT_0000424001"/>
</dbReference>
<dbReference type="CDD" id="cd12418">
    <property type="entry name" value="RRM_Aly_REF_like"/>
    <property type="match status" value="1"/>
</dbReference>
<dbReference type="Proteomes" id="UP000276776">
    <property type="component" value="Unassembled WGS sequence"/>
</dbReference>
<dbReference type="Pfam" id="PF13865">
    <property type="entry name" value="FoP_duplication"/>
    <property type="match status" value="1"/>
</dbReference>
<accession>A0A0N5CVB0</accession>
<dbReference type="AlphaFoldDB" id="A0A0N5CVB0"/>
<gene>
    <name evidence="4" type="ORF">TCLT_LOCUS4229</name>
</gene>
<sequence length="209" mass="23665">MSMNDMVSLTLDEIIARSGQKFRAKRTGFTKRNSFRSGLRRRSKGNFRAKNLKQESNVCIVNISNLGPMVTTSDLQELFSGFPYEDVAVQYEPNGIPSGTAVVIFKKFEDGMKLKRQFSGVRLDGKVMEIFVLTKNDFLRGVSQGRIKKRVTRGSTRFGISNFQTKKRVGNFVKSRTLAARKNRPTSEELDRELDAYMRGSKHPKVSAP</sequence>
<dbReference type="InterPro" id="IPR035979">
    <property type="entry name" value="RBD_domain_sf"/>
</dbReference>
<dbReference type="EMBL" id="UYYF01004280">
    <property type="protein sequence ID" value="VDN01309.1"/>
    <property type="molecule type" value="Genomic_DNA"/>
</dbReference>
<dbReference type="InterPro" id="IPR012677">
    <property type="entry name" value="Nucleotide-bd_a/b_plait_sf"/>
</dbReference>
<dbReference type="GO" id="GO:0006406">
    <property type="term" value="P:mRNA export from nucleus"/>
    <property type="evidence" value="ECO:0007669"/>
    <property type="project" value="TreeGrafter"/>
</dbReference>
<evidence type="ECO:0000313" key="4">
    <source>
        <dbReference type="EMBL" id="VDN01309.1"/>
    </source>
</evidence>
<evidence type="ECO:0000256" key="2">
    <source>
        <dbReference type="SAM" id="MobiDB-lite"/>
    </source>
</evidence>
<dbReference type="SUPFAM" id="SSF54928">
    <property type="entry name" value="RNA-binding domain, RBD"/>
    <property type="match status" value="1"/>
</dbReference>
<dbReference type="STRING" id="103827.A0A0N5CVB0"/>
<feature type="compositionally biased region" description="Basic and acidic residues" evidence="2">
    <location>
        <begin position="185"/>
        <end position="196"/>
    </location>
</feature>